<accession>A0A328UJC9</accession>
<dbReference type="Proteomes" id="UP000249377">
    <property type="component" value="Unassembled WGS sequence"/>
</dbReference>
<evidence type="ECO:0000313" key="1">
    <source>
        <dbReference type="EMBL" id="RAQ30782.1"/>
    </source>
</evidence>
<comment type="caution">
    <text evidence="1">The sequence shown here is derived from an EMBL/GenBank/DDBJ whole genome shotgun (WGS) entry which is preliminary data.</text>
</comment>
<organism evidence="1 2">
    <name type="scientific">Hydrogeniiclostridium mannosilyticum</name>
    <dbReference type="NCBI Taxonomy" id="2764322"/>
    <lineage>
        <taxon>Bacteria</taxon>
        <taxon>Bacillati</taxon>
        <taxon>Bacillota</taxon>
        <taxon>Clostridia</taxon>
        <taxon>Eubacteriales</taxon>
        <taxon>Acutalibacteraceae</taxon>
        <taxon>Hydrogeniiclostridium</taxon>
    </lineage>
</organism>
<dbReference type="EMBL" id="QLYR01000001">
    <property type="protein sequence ID" value="RAQ30782.1"/>
    <property type="molecule type" value="Genomic_DNA"/>
</dbReference>
<protein>
    <submittedName>
        <fullName evidence="1">Uncharacterized protein</fullName>
    </submittedName>
</protein>
<reference evidence="1 2" key="1">
    <citation type="submission" date="2018-06" db="EMBL/GenBank/DDBJ databases">
        <title>Noncontiguous genome sequence of Ruminococcaceae bacterium ASD2818.</title>
        <authorList>
            <person name="Chaplin A.V."/>
            <person name="Sokolova S.R."/>
            <person name="Kochetkova T.O."/>
            <person name="Goltsov A.Y."/>
            <person name="Trofimov D.Y."/>
            <person name="Efimov B.A."/>
        </authorList>
    </citation>
    <scope>NUCLEOTIDE SEQUENCE [LARGE SCALE GENOMIC DNA]</scope>
    <source>
        <strain evidence="1 2">ASD2818</strain>
    </source>
</reference>
<dbReference type="AlphaFoldDB" id="A0A328UJC9"/>
<evidence type="ECO:0000313" key="2">
    <source>
        <dbReference type="Proteomes" id="UP000249377"/>
    </source>
</evidence>
<sequence length="73" mass="8460">MAFESLGAAPGRCCKERRAAGFVRNFIPDYPKKAFIAARVYSAQMGPEPRQAYKRTIFKYCCRRQYILSFLSR</sequence>
<keyword evidence="2" id="KW-1185">Reference proteome</keyword>
<name>A0A328UJC9_9FIRM</name>
<proteinExistence type="predicted"/>
<gene>
    <name evidence="1" type="ORF">DPQ25_04695</name>
</gene>